<keyword evidence="1" id="KW-0812">Transmembrane</keyword>
<dbReference type="InterPro" id="IPR025743">
    <property type="entry name" value="TssM1_N"/>
</dbReference>
<feature type="transmembrane region" description="Helical" evidence="1">
    <location>
        <begin position="452"/>
        <end position="470"/>
    </location>
</feature>
<dbReference type="InterPro" id="IPR017731">
    <property type="entry name" value="TssM1-like"/>
</dbReference>
<evidence type="ECO:0000259" key="3">
    <source>
        <dbReference type="Pfam" id="PF06761"/>
    </source>
</evidence>
<dbReference type="InterPro" id="IPR010623">
    <property type="entry name" value="IcmF_C"/>
</dbReference>
<dbReference type="PANTHER" id="PTHR36153">
    <property type="entry name" value="INNER MEMBRANE PROTEIN-RELATED"/>
    <property type="match status" value="1"/>
</dbReference>
<dbReference type="Pfam" id="PF06744">
    <property type="entry name" value="IcmF_C"/>
    <property type="match status" value="1"/>
</dbReference>
<dbReference type="Pfam" id="PF14331">
    <property type="entry name" value="IcmF-related_N"/>
    <property type="match status" value="1"/>
</dbReference>
<dbReference type="RefSeq" id="WP_232592953.1">
    <property type="nucleotide sequence ID" value="NZ_BSPD01000039.1"/>
</dbReference>
<feature type="transmembrane region" description="Helical" evidence="1">
    <location>
        <begin position="12"/>
        <end position="28"/>
    </location>
</feature>
<dbReference type="CDD" id="cd00882">
    <property type="entry name" value="Ras_like_GTPase"/>
    <property type="match status" value="1"/>
</dbReference>
<dbReference type="InterPro" id="IPR027417">
    <property type="entry name" value="P-loop_NTPase"/>
</dbReference>
<feature type="domain" description="Type VI secretion system component TssM1 N-terminal" evidence="4">
    <location>
        <begin position="199"/>
        <end position="455"/>
    </location>
</feature>
<evidence type="ECO:0000259" key="5">
    <source>
        <dbReference type="Pfam" id="PF21070"/>
    </source>
</evidence>
<sequence length="1181" mass="133765">MKKVVGFLTNKWVIGIIGLIALSLLIWFGADFVKFGEDNATLSTTTRFILIGLCVVAWVVYQLITTILELRRNNGLIEEIAEVDNEENPDDVRTREELQAISERFKDAMQVLKKSRFQSNFGKKSLYQLPWYIIIGPPGAGKTTALVNSGLEFPLAQSHGKESIGGIGGTRNCDWWFTNESIIIDTAGRYTTQDSHRVVDNTAWQKFLALLKKYRKRRPINGVLLAISLQDIMTQTPEQRLQQAKTLRTRINELQQQLGIRFPIYLTFTKCDLVAGFSEFFENLSQAECEQVWGVSFSPEGSPNAGTDLSEFKPEYEKLVERLNQRILVRLNQERNVDKRYLLQSFPARMDSIGHALNDFVTQIFAANRYETTPLVRGVYFTSATQEGSPIDRMMSSISSTFGLERDQGQQQRGTGKSFFITRLLNDVIFPESELVGVNRTVERTMVWMRRAGYGGIAALLGASTLTWVGSITQNKLQMSEVRENLTEFQKATAKHPDAKENVRQSLDVISPLYNASTVYDSENNRWLSNLGMYDRSVDNAADALYQEKLTEVFMPAFAREIEQDLFRMDESDGRLPDTLKIYLMLFDQDRRDVDAIKTYANLRWKEQYAGKEEIQAQLTQHLNTALEKPNPIAEDMLNTRIVSSTQAKLRRIPIAHRLYAKLKASPELSQNINFYSDIGGDTQFLFGLNENSPTFTVPFIFTKAGFDSVDVDANSDLIQSLSEDQWLYGTPSNNERNADVDYSRVSREIEKLYHTEYYNYWSNFLKSINISKFSSLNEGMSLLNKLSDPIYSPLLAIAEITTSNTKLTPTFELPKTSINNLRAPVSGQTQQLASAAADAAASKLREANEPTLVDIRFKELHQATLAPKDRQARIQGYLQAIAELSGFLSELETVPDSRKAMFDVAKKRFSGSTADAIQALRSQASRAPNPMNRWLEGIADNAWSLVLNSAKNHVNTVWNNQVYTVYNASLAGRYPFSTGTRNEVPMLEFNNYFKPGGIEQSFVDTYVKPFVDTRRWQSRSLDGRSLGFTAESFSQFKQADTIRGALFSTADNAQVNFRLQPLKLDSSVRLFALELGNSRITYSHGPRTPSSLSWTGGQELRSRIIFEDLNETVHRKHFEGDWAWFKLLDASRVEATNAANIKNITFEDNGREAQFKLTANSNINPFDSQLLKKYRAPKTL</sequence>
<feature type="domain" description="IcmF-related" evidence="3">
    <location>
        <begin position="509"/>
        <end position="806"/>
    </location>
</feature>
<evidence type="ECO:0000256" key="1">
    <source>
        <dbReference type="SAM" id="Phobius"/>
    </source>
</evidence>
<evidence type="ECO:0000259" key="4">
    <source>
        <dbReference type="Pfam" id="PF14331"/>
    </source>
</evidence>
<accession>A0AA37T6P0</accession>
<dbReference type="NCBIfam" id="TIGR03348">
    <property type="entry name" value="VI_IcmF"/>
    <property type="match status" value="1"/>
</dbReference>
<dbReference type="Gene3D" id="3.40.50.300">
    <property type="entry name" value="P-loop containing nucleotide triphosphate hydrolases"/>
    <property type="match status" value="1"/>
</dbReference>
<evidence type="ECO:0000313" key="6">
    <source>
        <dbReference type="EMBL" id="GLS26053.1"/>
    </source>
</evidence>
<dbReference type="Pfam" id="PF06761">
    <property type="entry name" value="IcmF-related"/>
    <property type="match status" value="1"/>
</dbReference>
<feature type="domain" description="Type VI secretion system component TssM1 helical" evidence="5">
    <location>
        <begin position="952"/>
        <end position="1051"/>
    </location>
</feature>
<feature type="domain" description="Type VI secretion system IcmF C-terminal" evidence="2">
    <location>
        <begin position="1058"/>
        <end position="1162"/>
    </location>
</feature>
<keyword evidence="1" id="KW-0472">Membrane</keyword>
<dbReference type="InterPro" id="IPR048677">
    <property type="entry name" value="TssM1_hel"/>
</dbReference>
<dbReference type="Pfam" id="PF21070">
    <property type="entry name" value="IcmF_helical"/>
    <property type="match status" value="1"/>
</dbReference>
<dbReference type="PANTHER" id="PTHR36153:SF1">
    <property type="entry name" value="TYPE VI SECRETION SYSTEM COMPONENT TSSM1"/>
    <property type="match status" value="1"/>
</dbReference>
<dbReference type="Proteomes" id="UP001156870">
    <property type="component" value="Unassembled WGS sequence"/>
</dbReference>
<dbReference type="EMBL" id="BSPD01000039">
    <property type="protein sequence ID" value="GLS26053.1"/>
    <property type="molecule type" value="Genomic_DNA"/>
</dbReference>
<proteinExistence type="predicted"/>
<protein>
    <submittedName>
        <fullName evidence="6">Type VI secretion protein IcmF</fullName>
    </submittedName>
</protein>
<dbReference type="InterPro" id="IPR009612">
    <property type="entry name" value="IcmF-rel"/>
</dbReference>
<feature type="transmembrane region" description="Helical" evidence="1">
    <location>
        <begin position="48"/>
        <end position="68"/>
    </location>
</feature>
<reference evidence="6 7" key="1">
    <citation type="journal article" date="2014" name="Int. J. Syst. Evol. Microbiol.">
        <title>Complete genome sequence of Corynebacterium casei LMG S-19264T (=DSM 44701T), isolated from a smear-ripened cheese.</title>
        <authorList>
            <consortium name="US DOE Joint Genome Institute (JGI-PGF)"/>
            <person name="Walter F."/>
            <person name="Albersmeier A."/>
            <person name="Kalinowski J."/>
            <person name="Ruckert C."/>
        </authorList>
    </citation>
    <scope>NUCLEOTIDE SEQUENCE [LARGE SCALE GENOMIC DNA]</scope>
    <source>
        <strain evidence="6 7">NBRC 110095</strain>
    </source>
</reference>
<evidence type="ECO:0000259" key="2">
    <source>
        <dbReference type="Pfam" id="PF06744"/>
    </source>
</evidence>
<comment type="caution">
    <text evidence="6">The sequence shown here is derived from an EMBL/GenBank/DDBJ whole genome shotgun (WGS) entry which is preliminary data.</text>
</comment>
<dbReference type="InterPro" id="IPR053156">
    <property type="entry name" value="T6SS_TssM-like"/>
</dbReference>
<evidence type="ECO:0000313" key="7">
    <source>
        <dbReference type="Proteomes" id="UP001156870"/>
    </source>
</evidence>
<keyword evidence="7" id="KW-1185">Reference proteome</keyword>
<dbReference type="SUPFAM" id="SSF52540">
    <property type="entry name" value="P-loop containing nucleoside triphosphate hydrolases"/>
    <property type="match status" value="1"/>
</dbReference>
<organism evidence="6 7">
    <name type="scientific">Marinibactrum halimedae</name>
    <dbReference type="NCBI Taxonomy" id="1444977"/>
    <lineage>
        <taxon>Bacteria</taxon>
        <taxon>Pseudomonadati</taxon>
        <taxon>Pseudomonadota</taxon>
        <taxon>Gammaproteobacteria</taxon>
        <taxon>Cellvibrionales</taxon>
        <taxon>Cellvibrionaceae</taxon>
        <taxon>Marinibactrum</taxon>
    </lineage>
</organism>
<keyword evidence="1" id="KW-1133">Transmembrane helix</keyword>
<gene>
    <name evidence="6" type="primary">icmF1</name>
    <name evidence="6" type="ORF">GCM10007877_17680</name>
</gene>
<dbReference type="AlphaFoldDB" id="A0AA37T6P0"/>
<name>A0AA37T6P0_9GAMM</name>